<dbReference type="PROSITE" id="PS50892">
    <property type="entry name" value="V_SNARE"/>
    <property type="match status" value="1"/>
</dbReference>
<dbReference type="Pfam" id="PF00400">
    <property type="entry name" value="WD40"/>
    <property type="match status" value="1"/>
</dbReference>
<dbReference type="InterPro" id="IPR042855">
    <property type="entry name" value="V_SNARE_CC"/>
</dbReference>
<dbReference type="SMART" id="SM00320">
    <property type="entry name" value="WD40"/>
    <property type="match status" value="5"/>
</dbReference>
<evidence type="ECO:0000256" key="4">
    <source>
        <dbReference type="ARBA" id="ARBA00022490"/>
    </source>
</evidence>
<comment type="subcellular location">
    <subcellularLocation>
        <location evidence="1">Cytoplasm</location>
    </subcellularLocation>
</comment>
<keyword evidence="6" id="KW-0175">Coiled coil</keyword>
<evidence type="ECO:0000256" key="3">
    <source>
        <dbReference type="ARBA" id="ARBA00022483"/>
    </source>
</evidence>
<dbReference type="GO" id="GO:0005886">
    <property type="term" value="C:plasma membrane"/>
    <property type="evidence" value="ECO:0007669"/>
    <property type="project" value="TreeGrafter"/>
</dbReference>
<dbReference type="GO" id="GO:0005737">
    <property type="term" value="C:cytoplasm"/>
    <property type="evidence" value="ECO:0007669"/>
    <property type="project" value="UniProtKB-SubCell"/>
</dbReference>
<dbReference type="GO" id="GO:0006887">
    <property type="term" value="P:exocytosis"/>
    <property type="evidence" value="ECO:0007669"/>
    <property type="project" value="UniProtKB-KW"/>
</dbReference>
<dbReference type="Pfam" id="PF00957">
    <property type="entry name" value="Synaptobrevin"/>
    <property type="match status" value="1"/>
</dbReference>
<gene>
    <name evidence="9" type="ORF">LIER_02028</name>
</gene>
<evidence type="ECO:0000313" key="9">
    <source>
        <dbReference type="EMBL" id="GAA0140731.1"/>
    </source>
</evidence>
<evidence type="ECO:0000256" key="2">
    <source>
        <dbReference type="ARBA" id="ARBA00008070"/>
    </source>
</evidence>
<feature type="domain" description="V-SNARE coiled-coil homology" evidence="8">
    <location>
        <begin position="1035"/>
        <end position="1099"/>
    </location>
</feature>
<evidence type="ECO:0000259" key="8">
    <source>
        <dbReference type="PROSITE" id="PS50892"/>
    </source>
</evidence>
<feature type="region of interest" description="Disordered" evidence="7">
    <location>
        <begin position="727"/>
        <end position="767"/>
    </location>
</feature>
<dbReference type="Gene3D" id="2.130.10.10">
    <property type="entry name" value="YVTN repeat-like/Quinoprotein amine dehydrogenase"/>
    <property type="match status" value="3"/>
</dbReference>
<dbReference type="Proteomes" id="UP001454036">
    <property type="component" value="Unassembled WGS sequence"/>
</dbReference>
<dbReference type="EMBL" id="BAABME010000211">
    <property type="protein sequence ID" value="GAA0140731.1"/>
    <property type="molecule type" value="Genomic_DNA"/>
</dbReference>
<dbReference type="GO" id="GO:0006893">
    <property type="term" value="P:Golgi to plasma membrane transport"/>
    <property type="evidence" value="ECO:0007669"/>
    <property type="project" value="TreeGrafter"/>
</dbReference>
<dbReference type="Gene3D" id="1.20.5.110">
    <property type="match status" value="1"/>
</dbReference>
<proteinExistence type="inferred from homology"/>
<dbReference type="GO" id="GO:0045159">
    <property type="term" value="F:myosin II binding"/>
    <property type="evidence" value="ECO:0007669"/>
    <property type="project" value="TreeGrafter"/>
</dbReference>
<comment type="caution">
    <text evidence="9">The sequence shown here is derived from an EMBL/GenBank/DDBJ whole genome shotgun (WGS) entry which is preliminary data.</text>
</comment>
<name>A0AAV3NNQ4_LITER</name>
<dbReference type="InterPro" id="IPR001680">
    <property type="entry name" value="WD40_rpt"/>
</dbReference>
<reference evidence="9 10" key="1">
    <citation type="submission" date="2024-01" db="EMBL/GenBank/DDBJ databases">
        <title>The complete chloroplast genome sequence of Lithospermum erythrorhizon: insights into the phylogenetic relationship among Boraginaceae species and the maternal lineages of purple gromwells.</title>
        <authorList>
            <person name="Okada T."/>
            <person name="Watanabe K."/>
        </authorList>
    </citation>
    <scope>NUCLEOTIDE SEQUENCE [LARGE SCALE GENOMIC DNA]</scope>
</reference>
<evidence type="ECO:0000256" key="7">
    <source>
        <dbReference type="SAM" id="MobiDB-lite"/>
    </source>
</evidence>
<keyword evidence="4" id="KW-0963">Cytoplasm</keyword>
<keyword evidence="10" id="KW-1185">Reference proteome</keyword>
<comment type="similarity">
    <text evidence="2">Belongs to the WD repeat L(2)GL family.</text>
</comment>
<dbReference type="SUPFAM" id="SSF58038">
    <property type="entry name" value="SNARE fusion complex"/>
    <property type="match status" value="1"/>
</dbReference>
<keyword evidence="5" id="KW-0853">WD repeat</keyword>
<dbReference type="InterPro" id="IPR036322">
    <property type="entry name" value="WD40_repeat_dom_sf"/>
</dbReference>
<dbReference type="PANTHER" id="PTHR10241:SF38">
    <property type="entry name" value="TRANSDUCIN FAMILY PROTEIN _ WD-40 REPEAT FAMILY PROTEIN"/>
    <property type="match status" value="1"/>
</dbReference>
<dbReference type="InterPro" id="IPR015943">
    <property type="entry name" value="WD40/YVTN_repeat-like_dom_sf"/>
</dbReference>
<accession>A0AAV3NNQ4</accession>
<dbReference type="GO" id="GO:0005096">
    <property type="term" value="F:GTPase activator activity"/>
    <property type="evidence" value="ECO:0007669"/>
    <property type="project" value="TreeGrafter"/>
</dbReference>
<dbReference type="CDD" id="cd15873">
    <property type="entry name" value="R-SNARE_STXBP5_6"/>
    <property type="match status" value="1"/>
</dbReference>
<evidence type="ECO:0000256" key="1">
    <source>
        <dbReference type="ARBA" id="ARBA00004496"/>
    </source>
</evidence>
<evidence type="ECO:0000313" key="10">
    <source>
        <dbReference type="Proteomes" id="UP001454036"/>
    </source>
</evidence>
<evidence type="ECO:0000256" key="5">
    <source>
        <dbReference type="PROSITE-ProRule" id="PRU00221"/>
    </source>
</evidence>
<keyword evidence="3" id="KW-0268">Exocytosis</keyword>
<sequence length="1100" mass="121796">MLPKLFKKSTQSQHKEQEKYIDLRIDLHYGIPSTSSILAYDPVQRLLAIGTLDGRIKVLGGNNIEGLLIAPKPFPFKNIEFLQNQGLLVSVSNENEIQVWDLESRLLVSSLKWESNITCFSIIYGTHYMYIGDEYGYVSTVKYDKEEGKIVPLLYNIPANLIAESAEIPLANYQSVVGLLPQPCSSGNRVLIAYDNGFIILWDVTEDRAVLVRGSKDLQLIDKCLVDCPNDVGRDQLDTSSSDCEQMEKEISSLCWVSPNGSVLAVGYVDGDILLWNLSVPDNRKDQTAKKSSSDVVKLQLASGERRLPVIVLHWSPNNSGKECKGKLYVYGGDQIGSDEVLTVLSLDWSSGIANLKCICRVDLPLSGSFADMTLLQNAHEADRKENTSLFILTNPGQLQFYDTDCLSGLRTEPEKQHSLHGLQYPAVVPAIEPCMTVGKLFSLHEKVKFSRASLKTVSVVNSQAAQDLIKENSQWPLSGGVPSQLSLDEDKEIERIYVTGYQDGSVRIFDATCPILSPMIVFGAGEGSAEVAGAAASVSALDLSATLILTVGNECGLVFLYRLDECSDKTSFYTITEAKHEVTTLEIGKSHCVAIFSLLSSPVRMFQYLSSGDRIAVAYESGQVAVLDFGSLSVLFLSESVQGPAIISLFTKTVVDFLDYHLDQSQNKTLEESPEVIFLLRKDAHIVLMDSTTGNQIQTLKMLPSGEITALSMIIIEDDSSSIEGHKDCLPSPSSTQGTESGSTLDKGNHPHQSNPVEAKDSTNLNMDKKVPDSLLLLCCEKALYLYPLESVIQGMYNFTLKVELAHPCTWTTILKEDGKACGLIIVYQSGVLELRSLPDLKVMGQTPLMSILRWNFKTNMEKTMSCSERGLITMVNGSELAFVSLLASENESRLPEALPCLHDKALETVGDFLGYQKEDQDRPSGPFAKIIKGFKGVKPEQHVNSNESRDNLLAHLESILSRSPFSDLSFDFELDIDDIEVEEPASVPASHVTYNEKMAKETEIPYQTKETEREKLFEGGSSDSKPKMRTRDEIVAKYRHNGDVAAVASQAKEKLLERQEKLEQLGMRTAELQDGAENFADMAKELAKKMEKRRWWHI</sequence>
<dbReference type="PANTHER" id="PTHR10241">
    <property type="entry name" value="LETHAL 2 GIANT LARVAE PROTEIN"/>
    <property type="match status" value="1"/>
</dbReference>
<dbReference type="GO" id="GO:0019905">
    <property type="term" value="F:syntaxin binding"/>
    <property type="evidence" value="ECO:0007669"/>
    <property type="project" value="TreeGrafter"/>
</dbReference>
<protein>
    <submittedName>
        <fullName evidence="9">Membrane trafficking regulatory protein</fullName>
    </submittedName>
</protein>
<organism evidence="9 10">
    <name type="scientific">Lithospermum erythrorhizon</name>
    <name type="common">Purple gromwell</name>
    <name type="synonym">Lithospermum officinale var. erythrorhizon</name>
    <dbReference type="NCBI Taxonomy" id="34254"/>
    <lineage>
        <taxon>Eukaryota</taxon>
        <taxon>Viridiplantae</taxon>
        <taxon>Streptophyta</taxon>
        <taxon>Embryophyta</taxon>
        <taxon>Tracheophyta</taxon>
        <taxon>Spermatophyta</taxon>
        <taxon>Magnoliopsida</taxon>
        <taxon>eudicotyledons</taxon>
        <taxon>Gunneridae</taxon>
        <taxon>Pentapetalae</taxon>
        <taxon>asterids</taxon>
        <taxon>lamiids</taxon>
        <taxon>Boraginales</taxon>
        <taxon>Boraginaceae</taxon>
        <taxon>Boraginoideae</taxon>
        <taxon>Lithospermeae</taxon>
        <taxon>Lithospermum</taxon>
    </lineage>
</organism>
<feature type="compositionally biased region" description="Polar residues" evidence="7">
    <location>
        <begin position="733"/>
        <end position="767"/>
    </location>
</feature>
<dbReference type="SUPFAM" id="SSF50978">
    <property type="entry name" value="WD40 repeat-like"/>
    <property type="match status" value="1"/>
</dbReference>
<dbReference type="PROSITE" id="PS50082">
    <property type="entry name" value="WD_REPEATS_2"/>
    <property type="match status" value="1"/>
</dbReference>
<evidence type="ECO:0000256" key="6">
    <source>
        <dbReference type="PROSITE-ProRule" id="PRU00290"/>
    </source>
</evidence>
<feature type="repeat" description="WD" evidence="5">
    <location>
        <begin position="79"/>
        <end position="110"/>
    </location>
</feature>
<dbReference type="AlphaFoldDB" id="A0AAV3NNQ4"/>